<gene>
    <name evidence="2" type="ordered locus">Trebr_0941</name>
</gene>
<accession>F4LJI2</accession>
<dbReference type="HOGENOM" id="CLU_1204338_0_0_12"/>
<evidence type="ECO:0000313" key="3">
    <source>
        <dbReference type="Proteomes" id="UP000006546"/>
    </source>
</evidence>
<protein>
    <submittedName>
        <fullName evidence="2">Uncharacterized protein</fullName>
    </submittedName>
</protein>
<feature type="transmembrane region" description="Helical" evidence="1">
    <location>
        <begin position="23"/>
        <end position="46"/>
    </location>
</feature>
<organism evidence="2 3">
    <name type="scientific">Treponema brennaborense (strain DSM 12168 / CIP 105900 / DD5/3)</name>
    <dbReference type="NCBI Taxonomy" id="906968"/>
    <lineage>
        <taxon>Bacteria</taxon>
        <taxon>Pseudomonadati</taxon>
        <taxon>Spirochaetota</taxon>
        <taxon>Spirochaetia</taxon>
        <taxon>Spirochaetales</taxon>
        <taxon>Treponemataceae</taxon>
        <taxon>Treponema</taxon>
    </lineage>
</organism>
<evidence type="ECO:0000256" key="1">
    <source>
        <dbReference type="SAM" id="Phobius"/>
    </source>
</evidence>
<dbReference type="RefSeq" id="WP_013758096.1">
    <property type="nucleotide sequence ID" value="NC_015500.1"/>
</dbReference>
<keyword evidence="1" id="KW-1133">Transmembrane helix</keyword>
<keyword evidence="1" id="KW-0812">Transmembrane</keyword>
<dbReference type="OrthoDB" id="359952at2"/>
<dbReference type="KEGG" id="tbe:Trebr_0941"/>
<sequence>MYIFLVTIFPCALFLFFRQRKSAGFLSVCYAGLMCAVVFCCASGLFGNSYRLPPAGFVGNFFFYFCFETLLPIGILYAAFWLLSKDTVSFKYASFFPLIAGFYTVFLPFRVFSANATYPFFVLFVKPVLYLLLSVNAAFLLRRAYDGFGKSLKNGLPFIGALIAALCVPAAIEAFWYDSGNTLLWILFSVLYAAAAVVNMSFPLGRERGSRCRTATGQSSADITAESSAE</sequence>
<feature type="transmembrane region" description="Helical" evidence="1">
    <location>
        <begin position="118"/>
        <end position="142"/>
    </location>
</feature>
<keyword evidence="3" id="KW-1185">Reference proteome</keyword>
<dbReference type="Proteomes" id="UP000006546">
    <property type="component" value="Chromosome"/>
</dbReference>
<dbReference type="STRING" id="906968.Trebr_0941"/>
<feature type="transmembrane region" description="Helical" evidence="1">
    <location>
        <begin position="61"/>
        <end position="83"/>
    </location>
</feature>
<feature type="transmembrane region" description="Helical" evidence="1">
    <location>
        <begin position="95"/>
        <end position="112"/>
    </location>
</feature>
<dbReference type="EMBL" id="CP002696">
    <property type="protein sequence ID" value="AEE16377.1"/>
    <property type="molecule type" value="Genomic_DNA"/>
</dbReference>
<evidence type="ECO:0000313" key="2">
    <source>
        <dbReference type="EMBL" id="AEE16377.1"/>
    </source>
</evidence>
<dbReference type="eggNOG" id="ENOG5030UJC">
    <property type="taxonomic scope" value="Bacteria"/>
</dbReference>
<proteinExistence type="predicted"/>
<dbReference type="AlphaFoldDB" id="F4LJI2"/>
<feature type="transmembrane region" description="Helical" evidence="1">
    <location>
        <begin position="183"/>
        <end position="204"/>
    </location>
</feature>
<keyword evidence="1" id="KW-0472">Membrane</keyword>
<feature type="transmembrane region" description="Helical" evidence="1">
    <location>
        <begin position="154"/>
        <end position="177"/>
    </location>
</feature>
<name>F4LJI2_TREBD</name>
<reference evidence="3" key="1">
    <citation type="submission" date="2011-04" db="EMBL/GenBank/DDBJ databases">
        <title>The complete genome of Treponema brennaborense DSM 12168.</title>
        <authorList>
            <person name="Lucas S."/>
            <person name="Han J."/>
            <person name="Lapidus A."/>
            <person name="Bruce D."/>
            <person name="Goodwin L."/>
            <person name="Pitluck S."/>
            <person name="Peters L."/>
            <person name="Kyrpides N."/>
            <person name="Mavromatis K."/>
            <person name="Ivanova N."/>
            <person name="Mikhailova N."/>
            <person name="Pagani I."/>
            <person name="Teshima H."/>
            <person name="Detter J.C."/>
            <person name="Tapia R."/>
            <person name="Han C."/>
            <person name="Land M."/>
            <person name="Hauser L."/>
            <person name="Markowitz V."/>
            <person name="Cheng J.-F."/>
            <person name="Hugenholtz P."/>
            <person name="Woyke T."/>
            <person name="Wu D."/>
            <person name="Gronow S."/>
            <person name="Wellnitz S."/>
            <person name="Brambilla E."/>
            <person name="Klenk H.-P."/>
            <person name="Eisen J.A."/>
        </authorList>
    </citation>
    <scope>NUCLEOTIDE SEQUENCE [LARGE SCALE GENOMIC DNA]</scope>
    <source>
        <strain evidence="3">DSM 12168 / CIP 105900 / DD5/3</strain>
    </source>
</reference>